<dbReference type="EMBL" id="AVOT02013274">
    <property type="protein sequence ID" value="MBW0495755.1"/>
    <property type="molecule type" value="Genomic_DNA"/>
</dbReference>
<proteinExistence type="predicted"/>
<gene>
    <name evidence="1" type="ORF">O181_035470</name>
</gene>
<evidence type="ECO:0000313" key="2">
    <source>
        <dbReference type="Proteomes" id="UP000765509"/>
    </source>
</evidence>
<protein>
    <submittedName>
        <fullName evidence="1">Uncharacterized protein</fullName>
    </submittedName>
</protein>
<accession>A0A9Q3D6Y1</accession>
<dbReference type="Proteomes" id="UP000765509">
    <property type="component" value="Unassembled WGS sequence"/>
</dbReference>
<name>A0A9Q3D6Y1_9BASI</name>
<sequence>MHKPVIAKLKLLTNTCDRIESKNHVQDVEMEDLSTRNINYKLRVLKDYVFAVAENTSQAATHLERSDSERKKSKEEILAQVEQIDKNYDSNTHMPRHSTPLTEEKLSVKQSLTPFLGENVISAKDIPKLGE</sequence>
<dbReference type="AlphaFoldDB" id="A0A9Q3D6Y1"/>
<evidence type="ECO:0000313" key="1">
    <source>
        <dbReference type="EMBL" id="MBW0495755.1"/>
    </source>
</evidence>
<comment type="caution">
    <text evidence="1">The sequence shown here is derived from an EMBL/GenBank/DDBJ whole genome shotgun (WGS) entry which is preliminary data.</text>
</comment>
<organism evidence="1 2">
    <name type="scientific">Austropuccinia psidii MF-1</name>
    <dbReference type="NCBI Taxonomy" id="1389203"/>
    <lineage>
        <taxon>Eukaryota</taxon>
        <taxon>Fungi</taxon>
        <taxon>Dikarya</taxon>
        <taxon>Basidiomycota</taxon>
        <taxon>Pucciniomycotina</taxon>
        <taxon>Pucciniomycetes</taxon>
        <taxon>Pucciniales</taxon>
        <taxon>Sphaerophragmiaceae</taxon>
        <taxon>Austropuccinia</taxon>
    </lineage>
</organism>
<reference evidence="1" key="1">
    <citation type="submission" date="2021-03" db="EMBL/GenBank/DDBJ databases">
        <title>Draft genome sequence of rust myrtle Austropuccinia psidii MF-1, a brazilian biotype.</title>
        <authorList>
            <person name="Quecine M.C."/>
            <person name="Pachon D.M.R."/>
            <person name="Bonatelli M.L."/>
            <person name="Correr F.H."/>
            <person name="Franceschini L.M."/>
            <person name="Leite T.F."/>
            <person name="Margarido G.R.A."/>
            <person name="Almeida C.A."/>
            <person name="Ferrarezi J.A."/>
            <person name="Labate C.A."/>
        </authorList>
    </citation>
    <scope>NUCLEOTIDE SEQUENCE</scope>
    <source>
        <strain evidence="1">MF-1</strain>
    </source>
</reference>
<keyword evidence="2" id="KW-1185">Reference proteome</keyword>